<comment type="caution">
    <text evidence="1">The sequence shown here is derived from an EMBL/GenBank/DDBJ whole genome shotgun (WGS) entry which is preliminary data.</text>
</comment>
<name>A0A9W9ZHK9_9CNID</name>
<sequence>MKGLTWRIVKHAKLVPYKEWLKHAVNWTVINETHYETSRGKGSERKYDSGSSHVVTGKEVSGYCRQIGTQHEKPSFLRLLLSNVPGHIMWHLCLPGHDSSNSCPQKSGVDLSPLGPSKFLMDSGSLKSLRKSWTVLRGTMKQWSPVYARKKTRDIQKATEKIKLSVLFYLRWAPVVDKNFLHDTPGIYERKEI</sequence>
<dbReference type="AlphaFoldDB" id="A0A9W9ZHK9"/>
<evidence type="ECO:0000313" key="1">
    <source>
        <dbReference type="EMBL" id="KAJ7381681.1"/>
    </source>
</evidence>
<dbReference type="Proteomes" id="UP001163046">
    <property type="component" value="Unassembled WGS sequence"/>
</dbReference>
<protein>
    <submittedName>
        <fullName evidence="1">Uncharacterized protein</fullName>
    </submittedName>
</protein>
<evidence type="ECO:0000313" key="2">
    <source>
        <dbReference type="Proteomes" id="UP001163046"/>
    </source>
</evidence>
<gene>
    <name evidence="1" type="ORF">OS493_039652</name>
</gene>
<organism evidence="1 2">
    <name type="scientific">Desmophyllum pertusum</name>
    <dbReference type="NCBI Taxonomy" id="174260"/>
    <lineage>
        <taxon>Eukaryota</taxon>
        <taxon>Metazoa</taxon>
        <taxon>Cnidaria</taxon>
        <taxon>Anthozoa</taxon>
        <taxon>Hexacorallia</taxon>
        <taxon>Scleractinia</taxon>
        <taxon>Caryophylliina</taxon>
        <taxon>Caryophylliidae</taxon>
        <taxon>Desmophyllum</taxon>
    </lineage>
</organism>
<accession>A0A9W9ZHK9</accession>
<proteinExistence type="predicted"/>
<dbReference type="EMBL" id="MU826095">
    <property type="protein sequence ID" value="KAJ7381681.1"/>
    <property type="molecule type" value="Genomic_DNA"/>
</dbReference>
<reference evidence="1" key="1">
    <citation type="submission" date="2023-01" db="EMBL/GenBank/DDBJ databases">
        <title>Genome assembly of the deep-sea coral Lophelia pertusa.</title>
        <authorList>
            <person name="Herrera S."/>
            <person name="Cordes E."/>
        </authorList>
    </citation>
    <scope>NUCLEOTIDE SEQUENCE</scope>
    <source>
        <strain evidence="1">USNM1676648</strain>
        <tissue evidence="1">Polyp</tissue>
    </source>
</reference>
<keyword evidence="2" id="KW-1185">Reference proteome</keyword>